<feature type="active site" description="Proton donor" evidence="8">
    <location>
        <position position="130"/>
    </location>
</feature>
<reference evidence="10" key="2">
    <citation type="submission" date="2014-02" db="EMBL/GenBank/DDBJ databases">
        <title>Complete DNA sequence of /Kuraishia capsulata/ illustrates novel genomic features among budding yeasts (/Saccharomycotina/).</title>
        <authorList>
            <person name="Morales L."/>
            <person name="Noel B."/>
            <person name="Porcel B."/>
            <person name="Marcet-Houben M."/>
            <person name="Hullo M-F."/>
            <person name="Sacerdot C."/>
            <person name="Tekaia F."/>
            <person name="Leh-Louis V."/>
            <person name="Despons L."/>
            <person name="Khanna V."/>
            <person name="Aury J-M."/>
            <person name="Barbe V."/>
            <person name="Couloux A."/>
            <person name="Labadie K."/>
            <person name="Pelletier E."/>
            <person name="Souciet J-L."/>
            <person name="Boekhout T."/>
            <person name="Gabaldon T."/>
            <person name="Wincker P."/>
            <person name="Dujon B."/>
        </authorList>
    </citation>
    <scope>NUCLEOTIDE SEQUENCE</scope>
    <source>
        <strain evidence="10">CBS 1993</strain>
    </source>
</reference>
<evidence type="ECO:0000256" key="6">
    <source>
        <dbReference type="ARBA" id="ARBA00022912"/>
    </source>
</evidence>
<dbReference type="CDD" id="cd16343">
    <property type="entry name" value="LMWPTP"/>
    <property type="match status" value="1"/>
</dbReference>
<accession>W6MFE0</accession>
<dbReference type="STRING" id="1382522.W6MFE0"/>
<dbReference type="RefSeq" id="XP_022456288.1">
    <property type="nucleotide sequence ID" value="XM_022604750.1"/>
</dbReference>
<evidence type="ECO:0000256" key="1">
    <source>
        <dbReference type="ARBA" id="ARBA00000032"/>
    </source>
</evidence>
<dbReference type="SMART" id="SM00226">
    <property type="entry name" value="LMWPc"/>
    <property type="match status" value="1"/>
</dbReference>
<dbReference type="GO" id="GO:0004725">
    <property type="term" value="F:protein tyrosine phosphatase activity"/>
    <property type="evidence" value="ECO:0007669"/>
    <property type="project" value="UniProtKB-EC"/>
</dbReference>
<comment type="catalytic activity">
    <reaction evidence="7">
        <text>O-phospho-L-tyrosyl-[protein] + H2O = L-tyrosyl-[protein] + phosphate</text>
        <dbReference type="Rhea" id="RHEA:10684"/>
        <dbReference type="Rhea" id="RHEA-COMP:10136"/>
        <dbReference type="Rhea" id="RHEA-COMP:20101"/>
        <dbReference type="ChEBI" id="CHEBI:15377"/>
        <dbReference type="ChEBI" id="CHEBI:43474"/>
        <dbReference type="ChEBI" id="CHEBI:46858"/>
        <dbReference type="ChEBI" id="CHEBI:61978"/>
        <dbReference type="EC" id="3.1.3.48"/>
    </reaction>
</comment>
<dbReference type="FunFam" id="3.40.50.2300:FF:000105">
    <property type="entry name" value="Low molecular weight phosphotyrosine protein"/>
    <property type="match status" value="1"/>
</dbReference>
<evidence type="ECO:0000313" key="11">
    <source>
        <dbReference type="Proteomes" id="UP000019384"/>
    </source>
</evidence>
<dbReference type="SUPFAM" id="SSF52788">
    <property type="entry name" value="Phosphotyrosine protein phosphatases I"/>
    <property type="match status" value="1"/>
</dbReference>
<comment type="similarity">
    <text evidence="3">Belongs to the low molecular weight phosphotyrosine protein phosphatase family.</text>
</comment>
<gene>
    <name evidence="10" type="ORF">KUCA_T00000231001</name>
</gene>
<organism evidence="10 11">
    <name type="scientific">Kuraishia capsulata CBS 1993</name>
    <dbReference type="NCBI Taxonomy" id="1382522"/>
    <lineage>
        <taxon>Eukaryota</taxon>
        <taxon>Fungi</taxon>
        <taxon>Dikarya</taxon>
        <taxon>Ascomycota</taxon>
        <taxon>Saccharomycotina</taxon>
        <taxon>Pichiomycetes</taxon>
        <taxon>Pichiales</taxon>
        <taxon>Pichiaceae</taxon>
        <taxon>Kuraishia</taxon>
    </lineage>
</organism>
<dbReference type="Pfam" id="PF01451">
    <property type="entry name" value="LMWPc"/>
    <property type="match status" value="1"/>
</dbReference>
<dbReference type="AlphaFoldDB" id="W6MFE0"/>
<evidence type="ECO:0000256" key="5">
    <source>
        <dbReference type="ARBA" id="ARBA00022801"/>
    </source>
</evidence>
<dbReference type="HOGENOM" id="CLU_071415_2_0_1"/>
<dbReference type="InterPro" id="IPR036196">
    <property type="entry name" value="Ptyr_pPase_sf"/>
</dbReference>
<feature type="active site" evidence="8">
    <location>
        <position position="18"/>
    </location>
</feature>
<protein>
    <recommendedName>
        <fullName evidence="9">Phosphotyrosine protein phosphatase I domain-containing protein</fullName>
    </recommendedName>
</protein>
<dbReference type="GO" id="GO:0003993">
    <property type="term" value="F:acid phosphatase activity"/>
    <property type="evidence" value="ECO:0007669"/>
    <property type="project" value="UniProtKB-EC"/>
</dbReference>
<dbReference type="Gene3D" id="3.40.50.2300">
    <property type="match status" value="1"/>
</dbReference>
<comment type="catalytic activity">
    <reaction evidence="1">
        <text>a phosphate monoester + H2O = an alcohol + phosphate</text>
        <dbReference type="Rhea" id="RHEA:15017"/>
        <dbReference type="ChEBI" id="CHEBI:15377"/>
        <dbReference type="ChEBI" id="CHEBI:30879"/>
        <dbReference type="ChEBI" id="CHEBI:43474"/>
        <dbReference type="ChEBI" id="CHEBI:67140"/>
        <dbReference type="EC" id="3.1.3.2"/>
    </reaction>
</comment>
<sequence>MTNQKFSVAFVCMGNICRSPMAEAVFNKTVSDLGYSDSIDKVDSFGTHAYHSGEDPDYRTLETCRRHSVPVKHHAQSISANDFKEFDYIIGMDRSNMAALEKKRPQGSKAIVKMFGEWRTDPSYGKIIEDPYYGGSSGFERCYNQVRHFSEEFLKQEIGEK</sequence>
<dbReference type="InterPro" id="IPR023485">
    <property type="entry name" value="Ptyr_pPase"/>
</dbReference>
<evidence type="ECO:0000256" key="7">
    <source>
        <dbReference type="ARBA" id="ARBA00051722"/>
    </source>
</evidence>
<dbReference type="InterPro" id="IPR017867">
    <property type="entry name" value="Tyr_phospatase_low_mol_wt"/>
</dbReference>
<evidence type="ECO:0000256" key="3">
    <source>
        <dbReference type="ARBA" id="ARBA00011063"/>
    </source>
</evidence>
<feature type="active site" description="Nucleophile" evidence="8">
    <location>
        <position position="12"/>
    </location>
</feature>
<keyword evidence="5" id="KW-0378">Hydrolase</keyword>
<dbReference type="PRINTS" id="PR00719">
    <property type="entry name" value="LMWPTPASE"/>
</dbReference>
<evidence type="ECO:0000256" key="4">
    <source>
        <dbReference type="ARBA" id="ARBA00022490"/>
    </source>
</evidence>
<dbReference type="PANTHER" id="PTHR11717:SF7">
    <property type="entry name" value="LOW MOLECULAR WEIGHT PHOSPHOTYROSINE PROTEIN PHOSPHATASE"/>
    <property type="match status" value="1"/>
</dbReference>
<dbReference type="InterPro" id="IPR050438">
    <property type="entry name" value="LMW_PTPase"/>
</dbReference>
<dbReference type="GO" id="GO:0005737">
    <property type="term" value="C:cytoplasm"/>
    <property type="evidence" value="ECO:0007669"/>
    <property type="project" value="UniProtKB-SubCell"/>
</dbReference>
<dbReference type="EMBL" id="HG793125">
    <property type="protein sequence ID" value="CDK24271.1"/>
    <property type="molecule type" value="Genomic_DNA"/>
</dbReference>
<dbReference type="PANTHER" id="PTHR11717">
    <property type="entry name" value="LOW MOLECULAR WEIGHT PROTEIN TYROSINE PHOSPHATASE"/>
    <property type="match status" value="1"/>
</dbReference>
<evidence type="ECO:0000256" key="8">
    <source>
        <dbReference type="PIRSR" id="PIRSR617867-1"/>
    </source>
</evidence>
<keyword evidence="4" id="KW-0963">Cytoplasm</keyword>
<dbReference type="GeneID" id="34517676"/>
<keyword evidence="11" id="KW-1185">Reference proteome</keyword>
<dbReference type="Proteomes" id="UP000019384">
    <property type="component" value="Unassembled WGS sequence"/>
</dbReference>
<name>W6MFE0_9ASCO</name>
<comment type="subcellular location">
    <subcellularLocation>
        <location evidence="2">Cytoplasm</location>
    </subcellularLocation>
</comment>
<feature type="domain" description="Phosphotyrosine protein phosphatase I" evidence="9">
    <location>
        <begin position="6"/>
        <end position="156"/>
    </location>
</feature>
<evidence type="ECO:0000259" key="9">
    <source>
        <dbReference type="SMART" id="SM00226"/>
    </source>
</evidence>
<dbReference type="OrthoDB" id="3388at2759"/>
<reference evidence="10" key="1">
    <citation type="submission" date="2013-12" db="EMBL/GenBank/DDBJ databases">
        <authorList>
            <person name="Genoscope - CEA"/>
        </authorList>
    </citation>
    <scope>NUCLEOTIDE SEQUENCE</scope>
    <source>
        <strain evidence="10">CBS 1993</strain>
    </source>
</reference>
<proteinExistence type="inferred from homology"/>
<keyword evidence="6" id="KW-0904">Protein phosphatase</keyword>
<evidence type="ECO:0000256" key="2">
    <source>
        <dbReference type="ARBA" id="ARBA00004496"/>
    </source>
</evidence>
<evidence type="ECO:0000313" key="10">
    <source>
        <dbReference type="EMBL" id="CDK24271.1"/>
    </source>
</evidence>